<evidence type="ECO:0000259" key="5">
    <source>
        <dbReference type="PROSITE" id="PS51034"/>
    </source>
</evidence>
<dbReference type="Pfam" id="PF14670">
    <property type="entry name" value="FXa_inhibition"/>
    <property type="match status" value="1"/>
</dbReference>
<dbReference type="GO" id="GO:0009986">
    <property type="term" value="C:cell surface"/>
    <property type="evidence" value="ECO:0000318"/>
    <property type="project" value="GO_Central"/>
</dbReference>
<dbReference type="GO" id="GO:0005615">
    <property type="term" value="C:extracellular space"/>
    <property type="evidence" value="ECO:0000318"/>
    <property type="project" value="GO_Central"/>
</dbReference>
<evidence type="ECO:0000256" key="4">
    <source>
        <dbReference type="SAM" id="SignalP"/>
    </source>
</evidence>
<dbReference type="PANTHER" id="PTHR14002:SF54">
    <property type="entry name" value="ZONA PELLUCIDA SPERM-BINDING PROTEIN 2"/>
    <property type="match status" value="1"/>
</dbReference>
<dbReference type="AlphaFoldDB" id="F6R3R2"/>
<dbReference type="KEGG" id="cin:494397"/>
<evidence type="ECO:0000256" key="3">
    <source>
        <dbReference type="SAM" id="Phobius"/>
    </source>
</evidence>
<dbReference type="SUPFAM" id="SSF57196">
    <property type="entry name" value="EGF/Laminin"/>
    <property type="match status" value="1"/>
</dbReference>
<dbReference type="PANTHER" id="PTHR14002">
    <property type="entry name" value="ENDOGLIN/TGF-BETA RECEPTOR TYPE III"/>
    <property type="match status" value="1"/>
</dbReference>
<dbReference type="SMART" id="SM00241">
    <property type="entry name" value="ZP"/>
    <property type="match status" value="1"/>
</dbReference>
<evidence type="ECO:0000256" key="1">
    <source>
        <dbReference type="ARBA" id="ARBA00022729"/>
    </source>
</evidence>
<reference evidence="7" key="1">
    <citation type="journal article" date="2002" name="Science">
        <title>The draft genome of Ciona intestinalis: insights into chordate and vertebrate origins.</title>
        <authorList>
            <person name="Dehal P."/>
            <person name="Satou Y."/>
            <person name="Campbell R.K."/>
            <person name="Chapman J."/>
            <person name="Degnan B."/>
            <person name="De Tomaso A."/>
            <person name="Davidson B."/>
            <person name="Di Gregorio A."/>
            <person name="Gelpke M."/>
            <person name="Goodstein D.M."/>
            <person name="Harafuji N."/>
            <person name="Hastings K.E."/>
            <person name="Ho I."/>
            <person name="Hotta K."/>
            <person name="Huang W."/>
            <person name="Kawashima T."/>
            <person name="Lemaire P."/>
            <person name="Martinez D."/>
            <person name="Meinertzhagen I.A."/>
            <person name="Necula S."/>
            <person name="Nonaka M."/>
            <person name="Putnam N."/>
            <person name="Rash S."/>
            <person name="Saiga H."/>
            <person name="Satake M."/>
            <person name="Terry A."/>
            <person name="Yamada L."/>
            <person name="Wang H.G."/>
            <person name="Awazu S."/>
            <person name="Azumi K."/>
            <person name="Boore J."/>
            <person name="Branno M."/>
            <person name="Chin-Bow S."/>
            <person name="DeSantis R."/>
            <person name="Doyle S."/>
            <person name="Francino P."/>
            <person name="Keys D.N."/>
            <person name="Haga S."/>
            <person name="Hayashi H."/>
            <person name="Hino K."/>
            <person name="Imai K.S."/>
            <person name="Inaba K."/>
            <person name="Kano S."/>
            <person name="Kobayashi K."/>
            <person name="Kobayashi M."/>
            <person name="Lee B.I."/>
            <person name="Makabe K.W."/>
            <person name="Manohar C."/>
            <person name="Matassi G."/>
            <person name="Medina M."/>
            <person name="Mochizuki Y."/>
            <person name="Mount S."/>
            <person name="Morishita T."/>
            <person name="Miura S."/>
            <person name="Nakayama A."/>
            <person name="Nishizaka S."/>
            <person name="Nomoto H."/>
            <person name="Ohta F."/>
            <person name="Oishi K."/>
            <person name="Rigoutsos I."/>
            <person name="Sano M."/>
            <person name="Sasaki A."/>
            <person name="Sasakura Y."/>
            <person name="Shoguchi E."/>
            <person name="Shin-i T."/>
            <person name="Spagnuolo A."/>
            <person name="Stainier D."/>
            <person name="Suzuki M.M."/>
            <person name="Tassy O."/>
            <person name="Takatori N."/>
            <person name="Tokuoka M."/>
            <person name="Yagi K."/>
            <person name="Yoshizaki F."/>
            <person name="Wada S."/>
            <person name="Zhang C."/>
            <person name="Hyatt P.D."/>
            <person name="Larimer F."/>
            <person name="Detter C."/>
            <person name="Doggett N."/>
            <person name="Glavina T."/>
            <person name="Hawkins T."/>
            <person name="Richardson P."/>
            <person name="Lucas S."/>
            <person name="Kohara Y."/>
            <person name="Levine M."/>
            <person name="Satoh N."/>
            <person name="Rokhsar D.S."/>
        </authorList>
    </citation>
    <scope>NUCLEOTIDE SEQUENCE [LARGE SCALE GENOMIC DNA]</scope>
</reference>
<dbReference type="Ensembl" id="ENSCINT00000006049.3">
    <property type="protein sequence ID" value="ENSCINP00000006049.3"/>
    <property type="gene ID" value="ENSCING00000002967.3"/>
</dbReference>
<dbReference type="HOGENOM" id="CLU_688786_0_0_1"/>
<dbReference type="GeneTree" id="ENSGT00940000163632"/>
<protein>
    <submittedName>
        <fullName evidence="6">Zona pellucida sperm-binding protein 2</fullName>
    </submittedName>
</protein>
<keyword evidence="1 4" id="KW-0732">Signal</keyword>
<dbReference type="OrthoDB" id="9907024at2759"/>
<feature type="transmembrane region" description="Helical" evidence="3">
    <location>
        <begin position="378"/>
        <end position="395"/>
    </location>
</feature>
<dbReference type="Gene3D" id="2.10.25.10">
    <property type="entry name" value="Laminin"/>
    <property type="match status" value="1"/>
</dbReference>
<reference evidence="6" key="3">
    <citation type="submission" date="2025-09" db="UniProtKB">
        <authorList>
            <consortium name="Ensembl"/>
        </authorList>
    </citation>
    <scope>IDENTIFICATION</scope>
</reference>
<keyword evidence="7" id="KW-1185">Reference proteome</keyword>
<keyword evidence="3" id="KW-0812">Transmembrane</keyword>
<sequence>MMIRILLLVFGLVEVSLAQVDYATLDCNDTVTIVVNATKLNLNASNLVITKSLSESESTWCRPLMRGGIDPNAVEFQIRPVNGCLPVIKETTVYINYTWTVWVYNGGLAPAKGAPPILRYKSFCLKFSCCFANKYNLTAPYVIPMIEKVTRPTIMKQGKFQFKLGYFDQAYGGQLKNPVNVLVPNRVYLKIWMNVFNPNIVVKLLMCWATPDNNPENMKRYSLIMDGKAVMNQGDPADAVVITKNCKPGDARFNFMSFVWVPVPPPAQMIFVHCMVKICNTLVPGNNCTTNATAPSGRKRRDVIGGNSDVIEDQHEVVSSGPIIFHQPVSPCKVNNGGCQGYCTVVARRPVCSCPSGSSLNRDGYSCDVDELLYNDNVIIYVMIFILFGVVAFLYKKQQK</sequence>
<evidence type="ECO:0000313" key="6">
    <source>
        <dbReference type="Ensembl" id="ENSCINP00000006049.3"/>
    </source>
</evidence>
<evidence type="ECO:0000256" key="2">
    <source>
        <dbReference type="ARBA" id="ARBA00023157"/>
    </source>
</evidence>
<dbReference type="InterPro" id="IPR055355">
    <property type="entry name" value="ZP-C"/>
</dbReference>
<feature type="domain" description="ZP" evidence="5">
    <location>
        <begin position="26"/>
        <end position="295"/>
    </location>
</feature>
<dbReference type="RefSeq" id="XP_002125134.1">
    <property type="nucleotide sequence ID" value="XM_002125098.3"/>
</dbReference>
<feature type="chain" id="PRO_5014089930" evidence="4">
    <location>
        <begin position="19"/>
        <end position="400"/>
    </location>
</feature>
<name>F6R3R2_CIOIN</name>
<dbReference type="InterPro" id="IPR042235">
    <property type="entry name" value="ZP-C_dom"/>
</dbReference>
<dbReference type="PROSITE" id="PS51034">
    <property type="entry name" value="ZP_2"/>
    <property type="match status" value="1"/>
</dbReference>
<dbReference type="GeneID" id="494397"/>
<dbReference type="Pfam" id="PF00100">
    <property type="entry name" value="Zona_pellucida"/>
    <property type="match status" value="1"/>
</dbReference>
<dbReference type="Gene3D" id="2.60.40.4100">
    <property type="entry name" value="Zona pellucida, ZP-C domain"/>
    <property type="match status" value="1"/>
</dbReference>
<feature type="signal peptide" evidence="4">
    <location>
        <begin position="1"/>
        <end position="18"/>
    </location>
</feature>
<proteinExistence type="predicted"/>
<gene>
    <name evidence="6" type="primary">LOC494397</name>
</gene>
<accession>F6R3R2</accession>
<evidence type="ECO:0000313" key="7">
    <source>
        <dbReference type="Proteomes" id="UP000008144"/>
    </source>
</evidence>
<keyword evidence="2" id="KW-1015">Disulfide bond</keyword>
<reference evidence="6" key="2">
    <citation type="submission" date="2025-08" db="UniProtKB">
        <authorList>
            <consortium name="Ensembl"/>
        </authorList>
    </citation>
    <scope>IDENTIFICATION</scope>
</reference>
<dbReference type="InterPro" id="IPR001507">
    <property type="entry name" value="ZP_dom"/>
</dbReference>
<dbReference type="Proteomes" id="UP000008144">
    <property type="component" value="Unassembled WGS sequence"/>
</dbReference>
<keyword evidence="3" id="KW-0472">Membrane</keyword>
<organism evidence="6 7">
    <name type="scientific">Ciona intestinalis</name>
    <name type="common">Transparent sea squirt</name>
    <name type="synonym">Ascidia intestinalis</name>
    <dbReference type="NCBI Taxonomy" id="7719"/>
    <lineage>
        <taxon>Eukaryota</taxon>
        <taxon>Metazoa</taxon>
        <taxon>Chordata</taxon>
        <taxon>Tunicata</taxon>
        <taxon>Ascidiacea</taxon>
        <taxon>Phlebobranchia</taxon>
        <taxon>Cionidae</taxon>
        <taxon>Ciona</taxon>
    </lineage>
</organism>
<keyword evidence="3" id="KW-1133">Transmembrane helix</keyword>
<dbReference type="InParanoid" id="F6R3R2"/>
<accession>A0A1W2W5R0</accession>